<keyword evidence="4 8" id="KW-0812">Transmembrane</keyword>
<comment type="similarity">
    <text evidence="8">Belongs to the CN hydrolase family. Apolipoprotein N-acyltransferase subfamily.</text>
</comment>
<keyword evidence="2 8" id="KW-1003">Cell membrane</keyword>
<sequence>MVIQRRAVSAGLMVAVALLWWLALPPRDWWPLFPLGVAGFVLALAGRSLRDRLWLGALCGAVHYVVALRWLIDFNSAGYVAVAVLETALLTLVAVVSPGRSAGRWPGWWLVAPAALVALEAVQYRFPFGGFPLPAFGLSLADSPFLAVAPLGGALFVTALAALTGGALAAVVAGPNRTRVVAAATAVVAAGLPLALGGAAATQGAGSLDAVIVQGGGPRGLRAIFVDSMDATNRHLDALRQVQGEPDVVLLPENVADVDGPVAGTALDEAFAEQARRLRTTLVVGLTEREGDGFRNASVVWGPDGHIVDRYEKRHRVPFGEYIPLRGLFERLSDDTRFVPRDAIVGTTDAVVQAAGRPLAIVISYEVFFADRVADGVRDGGQLVLAPTNASSYVGEEVPAIEVAASRLRAREFGRTVLQAAPTGYSAIVLPDGSVTQLSGLGTQELLEQEVPLRTGLTPYARTGDWPVLLLVALPLVAAAVAHVTARRAVSSRERE</sequence>
<evidence type="ECO:0000313" key="10">
    <source>
        <dbReference type="EMBL" id="SEE89226.1"/>
    </source>
</evidence>
<keyword evidence="6 8" id="KW-0472">Membrane</keyword>
<feature type="transmembrane region" description="Helical" evidence="8">
    <location>
        <begin position="146"/>
        <end position="173"/>
    </location>
</feature>
<feature type="transmembrane region" description="Helical" evidence="8">
    <location>
        <begin position="466"/>
        <end position="486"/>
    </location>
</feature>
<dbReference type="RefSeq" id="WP_216094241.1">
    <property type="nucleotide sequence ID" value="NZ_FNUC01000003.1"/>
</dbReference>
<dbReference type="PANTHER" id="PTHR38686">
    <property type="entry name" value="APOLIPOPROTEIN N-ACYLTRANSFERASE"/>
    <property type="match status" value="1"/>
</dbReference>
<evidence type="ECO:0000256" key="1">
    <source>
        <dbReference type="ARBA" id="ARBA00004651"/>
    </source>
</evidence>
<feature type="transmembrane region" description="Helical" evidence="8">
    <location>
        <begin position="53"/>
        <end position="72"/>
    </location>
</feature>
<dbReference type="Proteomes" id="UP000181980">
    <property type="component" value="Unassembled WGS sequence"/>
</dbReference>
<comment type="function">
    <text evidence="8">Catalyzes the phospholipid dependent N-acylation of the N-terminal cysteine of apolipoprotein, the last step in lipoprotein maturation.</text>
</comment>
<dbReference type="HAMAP" id="MF_01148">
    <property type="entry name" value="Lnt"/>
    <property type="match status" value="1"/>
</dbReference>
<dbReference type="GO" id="GO:0005886">
    <property type="term" value="C:plasma membrane"/>
    <property type="evidence" value="ECO:0007669"/>
    <property type="project" value="UniProtKB-SubCell"/>
</dbReference>
<dbReference type="InterPro" id="IPR045378">
    <property type="entry name" value="LNT_N"/>
</dbReference>
<evidence type="ECO:0000256" key="3">
    <source>
        <dbReference type="ARBA" id="ARBA00022679"/>
    </source>
</evidence>
<keyword evidence="3 8" id="KW-0808">Transferase</keyword>
<dbReference type="NCBIfam" id="TIGR00546">
    <property type="entry name" value="lnt"/>
    <property type="match status" value="1"/>
</dbReference>
<dbReference type="InterPro" id="IPR003010">
    <property type="entry name" value="C-N_Hydrolase"/>
</dbReference>
<feature type="transmembrane region" description="Helical" evidence="8">
    <location>
        <begin position="29"/>
        <end position="46"/>
    </location>
</feature>
<dbReference type="GO" id="GO:0042158">
    <property type="term" value="P:lipoprotein biosynthetic process"/>
    <property type="evidence" value="ECO:0007669"/>
    <property type="project" value="UniProtKB-UniRule"/>
</dbReference>
<dbReference type="Gene3D" id="3.60.110.10">
    <property type="entry name" value="Carbon-nitrogen hydrolase"/>
    <property type="match status" value="1"/>
</dbReference>
<feature type="transmembrane region" description="Helical" evidence="8">
    <location>
        <begin position="180"/>
        <end position="201"/>
    </location>
</feature>
<name>A0A1H5MIW2_9ACTN</name>
<feature type="domain" description="CN hydrolase" evidence="9">
    <location>
        <begin position="208"/>
        <end position="453"/>
    </location>
</feature>
<organism evidence="10 11">
    <name type="scientific">Jiangella alba</name>
    <dbReference type="NCBI Taxonomy" id="561176"/>
    <lineage>
        <taxon>Bacteria</taxon>
        <taxon>Bacillati</taxon>
        <taxon>Actinomycetota</taxon>
        <taxon>Actinomycetes</taxon>
        <taxon>Jiangellales</taxon>
        <taxon>Jiangellaceae</taxon>
        <taxon>Jiangella</taxon>
    </lineage>
</organism>
<dbReference type="AlphaFoldDB" id="A0A1H5MIW2"/>
<proteinExistence type="inferred from homology"/>
<gene>
    <name evidence="8" type="primary">lnt</name>
    <name evidence="10" type="ORF">SAMN04488561_3208</name>
</gene>
<dbReference type="PROSITE" id="PS50263">
    <property type="entry name" value="CN_HYDROLASE"/>
    <property type="match status" value="1"/>
</dbReference>
<evidence type="ECO:0000256" key="2">
    <source>
        <dbReference type="ARBA" id="ARBA00022475"/>
    </source>
</evidence>
<comment type="subcellular location">
    <subcellularLocation>
        <location evidence="1 8">Cell membrane</location>
        <topology evidence="1 8">Multi-pass membrane protein</topology>
    </subcellularLocation>
</comment>
<comment type="catalytic activity">
    <reaction evidence="8">
        <text>N-terminal S-1,2-diacyl-sn-glyceryl-L-cysteinyl-[lipoprotein] + a glycerophospholipid = N-acyl-S-1,2-diacyl-sn-glyceryl-L-cysteinyl-[lipoprotein] + a 2-acyl-sn-glycero-3-phospholipid + H(+)</text>
        <dbReference type="Rhea" id="RHEA:48228"/>
        <dbReference type="Rhea" id="RHEA-COMP:14681"/>
        <dbReference type="Rhea" id="RHEA-COMP:14684"/>
        <dbReference type="ChEBI" id="CHEBI:15378"/>
        <dbReference type="ChEBI" id="CHEBI:136912"/>
        <dbReference type="ChEBI" id="CHEBI:140656"/>
        <dbReference type="ChEBI" id="CHEBI:140657"/>
        <dbReference type="ChEBI" id="CHEBI:140660"/>
        <dbReference type="EC" id="2.3.1.269"/>
    </reaction>
</comment>
<dbReference type="EC" id="2.3.1.269" evidence="8"/>
<dbReference type="SUPFAM" id="SSF56317">
    <property type="entry name" value="Carbon-nitrogen hydrolase"/>
    <property type="match status" value="1"/>
</dbReference>
<dbReference type="UniPathway" id="UPA00666"/>
<dbReference type="PANTHER" id="PTHR38686:SF1">
    <property type="entry name" value="APOLIPOPROTEIN N-ACYLTRANSFERASE"/>
    <property type="match status" value="1"/>
</dbReference>
<keyword evidence="5 8" id="KW-1133">Transmembrane helix</keyword>
<dbReference type="InterPro" id="IPR004563">
    <property type="entry name" value="Apolipo_AcylTrfase"/>
</dbReference>
<feature type="transmembrane region" description="Helical" evidence="8">
    <location>
        <begin position="7"/>
        <end position="23"/>
    </location>
</feature>
<reference evidence="11" key="1">
    <citation type="submission" date="2016-10" db="EMBL/GenBank/DDBJ databases">
        <authorList>
            <person name="Varghese N."/>
            <person name="Submissions S."/>
        </authorList>
    </citation>
    <scope>NUCLEOTIDE SEQUENCE [LARGE SCALE GENOMIC DNA]</scope>
    <source>
        <strain evidence="11">DSM 45237</strain>
    </source>
</reference>
<evidence type="ECO:0000259" key="9">
    <source>
        <dbReference type="PROSITE" id="PS50263"/>
    </source>
</evidence>
<evidence type="ECO:0000256" key="4">
    <source>
        <dbReference type="ARBA" id="ARBA00022692"/>
    </source>
</evidence>
<evidence type="ECO:0000256" key="7">
    <source>
        <dbReference type="ARBA" id="ARBA00023315"/>
    </source>
</evidence>
<dbReference type="STRING" id="561176.SAMN04488561_3208"/>
<feature type="transmembrane region" description="Helical" evidence="8">
    <location>
        <begin position="78"/>
        <end position="96"/>
    </location>
</feature>
<evidence type="ECO:0000313" key="11">
    <source>
        <dbReference type="Proteomes" id="UP000181980"/>
    </source>
</evidence>
<keyword evidence="10" id="KW-0449">Lipoprotein</keyword>
<protein>
    <recommendedName>
        <fullName evidence="8">Apolipoprotein N-acyltransferase</fullName>
        <shortName evidence="8">ALP N-acyltransferase</shortName>
        <ecNumber evidence="8">2.3.1.269</ecNumber>
    </recommendedName>
</protein>
<evidence type="ECO:0000256" key="6">
    <source>
        <dbReference type="ARBA" id="ARBA00023136"/>
    </source>
</evidence>
<keyword evidence="11" id="KW-1185">Reference proteome</keyword>
<dbReference type="GO" id="GO:0016410">
    <property type="term" value="F:N-acyltransferase activity"/>
    <property type="evidence" value="ECO:0007669"/>
    <property type="project" value="UniProtKB-UniRule"/>
</dbReference>
<accession>A0A1H5MIW2</accession>
<dbReference type="EMBL" id="FNUC01000003">
    <property type="protein sequence ID" value="SEE89226.1"/>
    <property type="molecule type" value="Genomic_DNA"/>
</dbReference>
<evidence type="ECO:0000256" key="8">
    <source>
        <dbReference type="HAMAP-Rule" id="MF_01148"/>
    </source>
</evidence>
<feature type="transmembrane region" description="Helical" evidence="8">
    <location>
        <begin position="108"/>
        <end position="126"/>
    </location>
</feature>
<evidence type="ECO:0000256" key="5">
    <source>
        <dbReference type="ARBA" id="ARBA00022989"/>
    </source>
</evidence>
<dbReference type="Pfam" id="PF20154">
    <property type="entry name" value="LNT_N"/>
    <property type="match status" value="1"/>
</dbReference>
<comment type="pathway">
    <text evidence="8">Protein modification; lipoprotein biosynthesis (N-acyl transfer).</text>
</comment>
<dbReference type="Pfam" id="PF00795">
    <property type="entry name" value="CN_hydrolase"/>
    <property type="match status" value="1"/>
</dbReference>
<dbReference type="CDD" id="cd07571">
    <property type="entry name" value="ALP_N-acyl_transferase"/>
    <property type="match status" value="1"/>
</dbReference>
<dbReference type="InterPro" id="IPR036526">
    <property type="entry name" value="C-N_Hydrolase_sf"/>
</dbReference>
<keyword evidence="7 8" id="KW-0012">Acyltransferase</keyword>